<protein>
    <recommendedName>
        <fullName evidence="9">BZIP domain-containing protein</fullName>
    </recommendedName>
</protein>
<dbReference type="PANTHER" id="PTHR46714">
    <property type="entry name" value="TRANSCRIPTIONAL ACTIVATOR HAC1"/>
    <property type="match status" value="1"/>
</dbReference>
<dbReference type="RefSeq" id="XP_033534568.1">
    <property type="nucleotide sequence ID" value="XM_033678087.1"/>
</dbReference>
<feature type="compositionally biased region" description="Basic and acidic residues" evidence="8">
    <location>
        <begin position="79"/>
        <end position="89"/>
    </location>
</feature>
<evidence type="ECO:0000256" key="4">
    <source>
        <dbReference type="ARBA" id="ARBA00023125"/>
    </source>
</evidence>
<dbReference type="PANTHER" id="PTHR46714:SF6">
    <property type="entry name" value="TRANSCRIPTIONAL ACTIVATOR HAC1"/>
    <property type="match status" value="1"/>
</dbReference>
<comment type="subcellular location">
    <subcellularLocation>
        <location evidence="1">Nucleus</location>
    </subcellularLocation>
</comment>
<dbReference type="GO" id="GO:0000981">
    <property type="term" value="F:DNA-binding transcription factor activity, RNA polymerase II-specific"/>
    <property type="evidence" value="ECO:0007669"/>
    <property type="project" value="InterPro"/>
</dbReference>
<feature type="domain" description="BZIP" evidence="9">
    <location>
        <begin position="85"/>
        <end position="131"/>
    </location>
</feature>
<keyword evidence="6" id="KW-0834">Unfolded protein response</keyword>
<gene>
    <name evidence="10 12" type="ORF">P152DRAFT_449035</name>
</gene>
<keyword evidence="3" id="KW-0805">Transcription regulation</keyword>
<feature type="region of interest" description="Disordered" evidence="8">
    <location>
        <begin position="33"/>
        <end position="103"/>
    </location>
</feature>
<keyword evidence="7" id="KW-0539">Nucleus</keyword>
<comment type="similarity">
    <text evidence="2">Belongs to the bZIP family.</text>
</comment>
<dbReference type="CDD" id="cd14710">
    <property type="entry name" value="bZIP_HAC1-like"/>
    <property type="match status" value="1"/>
</dbReference>
<dbReference type="EMBL" id="ML975156">
    <property type="protein sequence ID" value="KAF1812937.1"/>
    <property type="molecule type" value="Genomic_DNA"/>
</dbReference>
<organism evidence="10">
    <name type="scientific">Eremomyces bilateralis CBS 781.70</name>
    <dbReference type="NCBI Taxonomy" id="1392243"/>
    <lineage>
        <taxon>Eukaryota</taxon>
        <taxon>Fungi</taxon>
        <taxon>Dikarya</taxon>
        <taxon>Ascomycota</taxon>
        <taxon>Pezizomycotina</taxon>
        <taxon>Dothideomycetes</taxon>
        <taxon>Dothideomycetes incertae sedis</taxon>
        <taxon>Eremomycetales</taxon>
        <taxon>Eremomycetaceae</taxon>
        <taxon>Eremomyces</taxon>
    </lineage>
</organism>
<evidence type="ECO:0000256" key="7">
    <source>
        <dbReference type="ARBA" id="ARBA00023242"/>
    </source>
</evidence>
<keyword evidence="5" id="KW-0804">Transcription</keyword>
<dbReference type="InterPro" id="IPR046347">
    <property type="entry name" value="bZIP_sf"/>
</dbReference>
<dbReference type="InterPro" id="IPR044280">
    <property type="entry name" value="Hac1/HY5"/>
</dbReference>
<evidence type="ECO:0000313" key="12">
    <source>
        <dbReference type="RefSeq" id="XP_033534568.1"/>
    </source>
</evidence>
<name>A0A6G1G4D9_9PEZI</name>
<dbReference type="GO" id="GO:0003677">
    <property type="term" value="F:DNA binding"/>
    <property type="evidence" value="ECO:0007669"/>
    <property type="project" value="UniProtKB-KW"/>
</dbReference>
<dbReference type="PROSITE" id="PS00036">
    <property type="entry name" value="BZIP_BASIC"/>
    <property type="match status" value="1"/>
</dbReference>
<dbReference type="OrthoDB" id="674948at2759"/>
<dbReference type="GO" id="GO:0045944">
    <property type="term" value="P:positive regulation of transcription by RNA polymerase II"/>
    <property type="evidence" value="ECO:0007669"/>
    <property type="project" value="InterPro"/>
</dbReference>
<evidence type="ECO:0000256" key="1">
    <source>
        <dbReference type="ARBA" id="ARBA00004123"/>
    </source>
</evidence>
<proteinExistence type="inferred from homology"/>
<evidence type="ECO:0000313" key="11">
    <source>
        <dbReference type="Proteomes" id="UP000504638"/>
    </source>
</evidence>
<dbReference type="Gene3D" id="1.20.5.170">
    <property type="match status" value="1"/>
</dbReference>
<reference evidence="12" key="3">
    <citation type="submission" date="2025-04" db="UniProtKB">
        <authorList>
            <consortium name="RefSeq"/>
        </authorList>
    </citation>
    <scope>IDENTIFICATION</scope>
    <source>
        <strain evidence="12">CBS 781.70</strain>
    </source>
</reference>
<feature type="region of interest" description="Disordered" evidence="8">
    <location>
        <begin position="268"/>
        <end position="300"/>
    </location>
</feature>
<accession>A0A6G1G4D9</accession>
<evidence type="ECO:0000256" key="8">
    <source>
        <dbReference type="SAM" id="MobiDB-lite"/>
    </source>
</evidence>
<evidence type="ECO:0000256" key="3">
    <source>
        <dbReference type="ARBA" id="ARBA00023015"/>
    </source>
</evidence>
<dbReference type="AlphaFoldDB" id="A0A6G1G4D9"/>
<reference evidence="12" key="2">
    <citation type="submission" date="2020-04" db="EMBL/GenBank/DDBJ databases">
        <authorList>
            <consortium name="NCBI Genome Project"/>
        </authorList>
    </citation>
    <scope>NUCLEOTIDE SEQUENCE</scope>
    <source>
        <strain evidence="12">CBS 781.70</strain>
    </source>
</reference>
<evidence type="ECO:0000259" key="9">
    <source>
        <dbReference type="PROSITE" id="PS50217"/>
    </source>
</evidence>
<dbReference type="GO" id="GO:0005634">
    <property type="term" value="C:nucleus"/>
    <property type="evidence" value="ECO:0007669"/>
    <property type="project" value="UniProtKB-SubCell"/>
</dbReference>
<dbReference type="GeneID" id="54418657"/>
<evidence type="ECO:0000256" key="2">
    <source>
        <dbReference type="ARBA" id="ARBA00007163"/>
    </source>
</evidence>
<dbReference type="GO" id="GO:0006986">
    <property type="term" value="P:response to unfolded protein"/>
    <property type="evidence" value="ECO:0007669"/>
    <property type="project" value="UniProtKB-KW"/>
</dbReference>
<evidence type="ECO:0000256" key="6">
    <source>
        <dbReference type="ARBA" id="ARBA00023230"/>
    </source>
</evidence>
<dbReference type="InterPro" id="IPR004827">
    <property type="entry name" value="bZIP"/>
</dbReference>
<reference evidence="10 12" key="1">
    <citation type="submission" date="2020-01" db="EMBL/GenBank/DDBJ databases">
        <authorList>
            <consortium name="DOE Joint Genome Institute"/>
            <person name="Haridas S."/>
            <person name="Albert R."/>
            <person name="Binder M."/>
            <person name="Bloem J."/>
            <person name="Labutti K."/>
            <person name="Salamov A."/>
            <person name="Andreopoulos B."/>
            <person name="Baker S.E."/>
            <person name="Barry K."/>
            <person name="Bills G."/>
            <person name="Bluhm B.H."/>
            <person name="Cannon C."/>
            <person name="Castanera R."/>
            <person name="Culley D.E."/>
            <person name="Daum C."/>
            <person name="Ezra D."/>
            <person name="Gonzalez J.B."/>
            <person name="Henrissat B."/>
            <person name="Kuo A."/>
            <person name="Liang C."/>
            <person name="Lipzen A."/>
            <person name="Lutzoni F."/>
            <person name="Magnuson J."/>
            <person name="Mondo S."/>
            <person name="Nolan M."/>
            <person name="Ohm R."/>
            <person name="Pangilinan J."/>
            <person name="Park H.-J."/>
            <person name="Ramirez L."/>
            <person name="Alfaro M."/>
            <person name="Sun H."/>
            <person name="Tritt A."/>
            <person name="Yoshinaga Y."/>
            <person name="Zwiers L.-H."/>
            <person name="Turgeon B.G."/>
            <person name="Goodwin S.B."/>
            <person name="Spatafora J.W."/>
            <person name="Crous P.W."/>
            <person name="Grigoriev I.V."/>
        </authorList>
    </citation>
    <scope>NUCLEOTIDE SEQUENCE</scope>
    <source>
        <strain evidence="10 12">CBS 781.70</strain>
    </source>
</reference>
<dbReference type="PROSITE" id="PS50217">
    <property type="entry name" value="BZIP"/>
    <property type="match status" value="1"/>
</dbReference>
<evidence type="ECO:0000313" key="10">
    <source>
        <dbReference type="EMBL" id="KAF1812937.1"/>
    </source>
</evidence>
<keyword evidence="4" id="KW-0238">DNA-binding</keyword>
<sequence length="343" mass="36983">MDILSTSSSLHLLSNTISSPMTTVKMEDLEQLNMSTASSPSPSPSSCTSDVKPSVKKRKSWGQQLPEPKTNLPPRKRAKTEDEKEQRRIERVKRNRLAAHNSRERKRLEVEKLDTEKQRLENAVATLREQMRHKDALLQAYQSMHGPLVGDDFKFAPSLTVSDMDAASPSINSQHTSINVVPRPAVSVSLDGGRRGAVDSANTFGTLTFADALRSNHFDGADDPSIPLDMDFDLFTHPDTSHDLSLKATMGSFFTDASASLFDNIHPASSNPLLPQPHDPDHVSASLSPDGTPAAPLLSLPDDPTLDSFFDFTADSGAPNPAALDAAGSLCDGSSANAVETGI</sequence>
<dbReference type="SMART" id="SM00338">
    <property type="entry name" value="BRLZ"/>
    <property type="match status" value="1"/>
</dbReference>
<dbReference type="Proteomes" id="UP000504638">
    <property type="component" value="Unplaced"/>
</dbReference>
<evidence type="ECO:0000256" key="5">
    <source>
        <dbReference type="ARBA" id="ARBA00023163"/>
    </source>
</evidence>
<dbReference type="SUPFAM" id="SSF57959">
    <property type="entry name" value="Leucine zipper domain"/>
    <property type="match status" value="1"/>
</dbReference>
<keyword evidence="11" id="KW-1185">Reference proteome</keyword>